<organism evidence="8 9">
    <name type="scientific">Schleiferilactobacillus perolens DSM 12744</name>
    <dbReference type="NCBI Taxonomy" id="1423792"/>
    <lineage>
        <taxon>Bacteria</taxon>
        <taxon>Bacillati</taxon>
        <taxon>Bacillota</taxon>
        <taxon>Bacilli</taxon>
        <taxon>Lactobacillales</taxon>
        <taxon>Lactobacillaceae</taxon>
        <taxon>Schleiferilactobacillus</taxon>
    </lineage>
</organism>
<dbReference type="InterPro" id="IPR036259">
    <property type="entry name" value="MFS_trans_sf"/>
</dbReference>
<keyword evidence="2" id="KW-0813">Transport</keyword>
<evidence type="ECO:0000256" key="1">
    <source>
        <dbReference type="ARBA" id="ARBA00004651"/>
    </source>
</evidence>
<evidence type="ECO:0000256" key="5">
    <source>
        <dbReference type="ARBA" id="ARBA00022989"/>
    </source>
</evidence>
<evidence type="ECO:0000256" key="7">
    <source>
        <dbReference type="SAM" id="Phobius"/>
    </source>
</evidence>
<feature type="transmembrane region" description="Helical" evidence="7">
    <location>
        <begin position="109"/>
        <end position="134"/>
    </location>
</feature>
<name>A0A0R1N2K1_9LACO</name>
<dbReference type="PANTHER" id="PTHR43266">
    <property type="entry name" value="MACROLIDE-EFFLUX PROTEIN"/>
    <property type="match status" value="1"/>
</dbReference>
<dbReference type="PANTHER" id="PTHR43266:SF9">
    <property type="entry name" value="PERMEASE, MAJOR FACILITATOR SUPERFAMILY-RELATED"/>
    <property type="match status" value="1"/>
</dbReference>
<keyword evidence="9" id="KW-1185">Reference proteome</keyword>
<dbReference type="GO" id="GO:0005886">
    <property type="term" value="C:plasma membrane"/>
    <property type="evidence" value="ECO:0007669"/>
    <property type="project" value="UniProtKB-SubCell"/>
</dbReference>
<evidence type="ECO:0000256" key="4">
    <source>
        <dbReference type="ARBA" id="ARBA00022692"/>
    </source>
</evidence>
<feature type="transmembrane region" description="Helical" evidence="7">
    <location>
        <begin position="300"/>
        <end position="323"/>
    </location>
</feature>
<comment type="subcellular location">
    <subcellularLocation>
        <location evidence="1">Cell membrane</location>
        <topology evidence="1">Multi-pass membrane protein</topology>
    </subcellularLocation>
</comment>
<dbReference type="OrthoDB" id="9775268at2"/>
<protein>
    <submittedName>
        <fullName evidence="8">Permease, major facilitator superfamily</fullName>
    </submittedName>
</protein>
<evidence type="ECO:0000313" key="9">
    <source>
        <dbReference type="Proteomes" id="UP000051330"/>
    </source>
</evidence>
<dbReference type="EMBL" id="AZEC01000001">
    <property type="protein sequence ID" value="KRL14550.1"/>
    <property type="molecule type" value="Genomic_DNA"/>
</dbReference>
<evidence type="ECO:0000256" key="6">
    <source>
        <dbReference type="ARBA" id="ARBA00023136"/>
    </source>
</evidence>
<dbReference type="STRING" id="1423792.FD09_GL000200"/>
<keyword evidence="3" id="KW-1003">Cell membrane</keyword>
<proteinExistence type="predicted"/>
<evidence type="ECO:0000256" key="3">
    <source>
        <dbReference type="ARBA" id="ARBA00022475"/>
    </source>
</evidence>
<feature type="transmembrane region" description="Helical" evidence="7">
    <location>
        <begin position="77"/>
        <end position="97"/>
    </location>
</feature>
<dbReference type="SUPFAM" id="SSF103473">
    <property type="entry name" value="MFS general substrate transporter"/>
    <property type="match status" value="1"/>
</dbReference>
<dbReference type="AlphaFoldDB" id="A0A0R1N2K1"/>
<reference evidence="8 9" key="1">
    <citation type="journal article" date="2015" name="Genome Announc.">
        <title>Expanding the biotechnology potential of lactobacilli through comparative genomics of 213 strains and associated genera.</title>
        <authorList>
            <person name="Sun Z."/>
            <person name="Harris H.M."/>
            <person name="McCann A."/>
            <person name="Guo C."/>
            <person name="Argimon S."/>
            <person name="Zhang W."/>
            <person name="Yang X."/>
            <person name="Jeffery I.B."/>
            <person name="Cooney J.C."/>
            <person name="Kagawa T.F."/>
            <person name="Liu W."/>
            <person name="Song Y."/>
            <person name="Salvetti E."/>
            <person name="Wrobel A."/>
            <person name="Rasinkangas P."/>
            <person name="Parkhill J."/>
            <person name="Rea M.C."/>
            <person name="O'Sullivan O."/>
            <person name="Ritari J."/>
            <person name="Douillard F.P."/>
            <person name="Paul Ross R."/>
            <person name="Yang R."/>
            <person name="Briner A.E."/>
            <person name="Felis G.E."/>
            <person name="de Vos W.M."/>
            <person name="Barrangou R."/>
            <person name="Klaenhammer T.R."/>
            <person name="Caufield P.W."/>
            <person name="Cui Y."/>
            <person name="Zhang H."/>
            <person name="O'Toole P.W."/>
        </authorList>
    </citation>
    <scope>NUCLEOTIDE SEQUENCE [LARGE SCALE GENOMIC DNA]</scope>
    <source>
        <strain evidence="8 9">DSM 12744</strain>
    </source>
</reference>
<feature type="transmembrane region" description="Helical" evidence="7">
    <location>
        <begin position="233"/>
        <end position="255"/>
    </location>
</feature>
<evidence type="ECO:0000313" key="8">
    <source>
        <dbReference type="EMBL" id="KRL14550.1"/>
    </source>
</evidence>
<dbReference type="Proteomes" id="UP000051330">
    <property type="component" value="Unassembled WGS sequence"/>
</dbReference>
<evidence type="ECO:0000256" key="2">
    <source>
        <dbReference type="ARBA" id="ARBA00022448"/>
    </source>
</evidence>
<feature type="transmembrane region" description="Helical" evidence="7">
    <location>
        <begin position="275"/>
        <end position="293"/>
    </location>
</feature>
<feature type="transmembrane region" description="Helical" evidence="7">
    <location>
        <begin position="366"/>
        <end position="389"/>
    </location>
</feature>
<keyword evidence="6 7" id="KW-0472">Membrane</keyword>
<comment type="caution">
    <text evidence="8">The sequence shown here is derived from an EMBL/GenBank/DDBJ whole genome shotgun (WGS) entry which is preliminary data.</text>
</comment>
<dbReference type="GO" id="GO:0022857">
    <property type="term" value="F:transmembrane transporter activity"/>
    <property type="evidence" value="ECO:0007669"/>
    <property type="project" value="InterPro"/>
</dbReference>
<dbReference type="Gene3D" id="1.20.1250.20">
    <property type="entry name" value="MFS general substrate transporter like domains"/>
    <property type="match status" value="1"/>
</dbReference>
<dbReference type="PATRIC" id="fig|1423792.3.peg.204"/>
<dbReference type="Pfam" id="PF07690">
    <property type="entry name" value="MFS_1"/>
    <property type="match status" value="1"/>
</dbReference>
<feature type="transmembrane region" description="Helical" evidence="7">
    <location>
        <begin position="45"/>
        <end position="70"/>
    </location>
</feature>
<accession>A0A0R1N2K1</accession>
<feature type="transmembrane region" description="Helical" evidence="7">
    <location>
        <begin position="12"/>
        <end position="39"/>
    </location>
</feature>
<keyword evidence="4 7" id="KW-0812">Transmembrane</keyword>
<gene>
    <name evidence="8" type="ORF">FD09_GL000200</name>
</gene>
<sequence>MMKMKNDPSFKQMITLLSVNFFGTFGSGMLSFAIGLYILHRTGSALGMGITLMVGPLVALFLTPVVGYIVDTRSHRGIMIAAQIGTSIGLLAFALTFMQWPQYYYQELIGLLIILTITDRFLSTALSASLVTLFPSQTLQRVNSLNQSVTSLAQLVSPIIGAVIYSFLSIATFALVEIIFELLTLACILRLTFAVVPASQPAKAASTSLDPAAKQSLFTNFGDGLHYLKGNRLILLSCLFGAGINFLFAAVNVGLPYIQVTLLKMPNTLYGLTDSGFAVGMILGGISLSMMTLKHHPFLVSLWGIMTLAIILMFLGIPVQLGWSMTGNVLFYGLFNATIGIVLVMVNTPIQTMMQKLVPPAMQGRVFMLSGTVSSLLMPLGTLVFGALFDRLAAWLILLIAGAGTLVLVLTAMIYAQKTQLLIEYPA</sequence>
<keyword evidence="5 7" id="KW-1133">Transmembrane helix</keyword>
<feature type="transmembrane region" description="Helical" evidence="7">
    <location>
        <begin position="329"/>
        <end position="346"/>
    </location>
</feature>
<feature type="transmembrane region" description="Helical" evidence="7">
    <location>
        <begin position="395"/>
        <end position="416"/>
    </location>
</feature>
<dbReference type="InterPro" id="IPR011701">
    <property type="entry name" value="MFS"/>
</dbReference>
<dbReference type="CDD" id="cd06173">
    <property type="entry name" value="MFS_MefA_like"/>
    <property type="match status" value="1"/>
</dbReference>
<feature type="transmembrane region" description="Helical" evidence="7">
    <location>
        <begin position="155"/>
        <end position="176"/>
    </location>
</feature>
<dbReference type="RefSeq" id="WP_057817352.1">
    <property type="nucleotide sequence ID" value="NZ_AZEC01000001.1"/>
</dbReference>